<gene>
    <name evidence="8" type="ORF">HHUSO_G19671</name>
</gene>
<dbReference type="InterPro" id="IPR004574">
    <property type="entry name" value="Alkb"/>
</dbReference>
<keyword evidence="2" id="KW-0479">Metal-binding</keyword>
<evidence type="ECO:0000256" key="3">
    <source>
        <dbReference type="ARBA" id="ARBA00022964"/>
    </source>
</evidence>
<dbReference type="SUPFAM" id="SSF51197">
    <property type="entry name" value="Clavaminate synthase-like"/>
    <property type="match status" value="1"/>
</dbReference>
<dbReference type="InterPro" id="IPR005123">
    <property type="entry name" value="Oxoglu/Fe-dep_dioxygenase_dom"/>
</dbReference>
<evidence type="ECO:0000256" key="6">
    <source>
        <dbReference type="SAM" id="MobiDB-lite"/>
    </source>
</evidence>
<dbReference type="PANTHER" id="PTHR16557">
    <property type="entry name" value="ALKYLATED DNA REPAIR PROTEIN ALKB-RELATED"/>
    <property type="match status" value="1"/>
</dbReference>
<organism evidence="8 9">
    <name type="scientific">Huso huso</name>
    <name type="common">Beluga</name>
    <name type="synonym">Acipenser huso</name>
    <dbReference type="NCBI Taxonomy" id="61971"/>
    <lineage>
        <taxon>Eukaryota</taxon>
        <taxon>Metazoa</taxon>
        <taxon>Chordata</taxon>
        <taxon>Craniata</taxon>
        <taxon>Vertebrata</taxon>
        <taxon>Euteleostomi</taxon>
        <taxon>Actinopterygii</taxon>
        <taxon>Chondrostei</taxon>
        <taxon>Acipenseriformes</taxon>
        <taxon>Acipenseridae</taxon>
        <taxon>Huso</taxon>
    </lineage>
</organism>
<keyword evidence="9" id="KW-1185">Reference proteome</keyword>
<dbReference type="Pfam" id="PF13532">
    <property type="entry name" value="2OG-FeII_Oxy_2"/>
    <property type="match status" value="1"/>
</dbReference>
<dbReference type="Proteomes" id="UP001369086">
    <property type="component" value="Unassembled WGS sequence"/>
</dbReference>
<dbReference type="InterPro" id="IPR027450">
    <property type="entry name" value="AlkB-like"/>
</dbReference>
<proteinExistence type="predicted"/>
<evidence type="ECO:0000256" key="2">
    <source>
        <dbReference type="ARBA" id="ARBA00022723"/>
    </source>
</evidence>
<evidence type="ECO:0000256" key="5">
    <source>
        <dbReference type="ARBA" id="ARBA00023004"/>
    </source>
</evidence>
<keyword evidence="5" id="KW-0408">Iron</keyword>
<protein>
    <submittedName>
        <fullName evidence="8">Nucleic acid dioxygenase ALKBH1-like</fullName>
    </submittedName>
</protein>
<accession>A0ABR0Z2H3</accession>
<name>A0ABR0Z2H3_HUSHU</name>
<evidence type="ECO:0000256" key="4">
    <source>
        <dbReference type="ARBA" id="ARBA00023002"/>
    </source>
</evidence>
<reference evidence="8 9" key="1">
    <citation type="submission" date="2021-05" db="EMBL/GenBank/DDBJ databases">
        <authorList>
            <person name="Zahm M."/>
            <person name="Klopp C."/>
            <person name="Cabau C."/>
            <person name="Kuhl H."/>
            <person name="Suciu R."/>
            <person name="Ciorpac M."/>
            <person name="Holostenco D."/>
            <person name="Gessner J."/>
            <person name="Wuertz S."/>
            <person name="Hohne C."/>
            <person name="Stock M."/>
            <person name="Gislard M."/>
            <person name="Lluch J."/>
            <person name="Milhes M."/>
            <person name="Lampietro C."/>
            <person name="Lopez Roques C."/>
            <person name="Donnadieu C."/>
            <person name="Du K."/>
            <person name="Schartl M."/>
            <person name="Guiguen Y."/>
        </authorList>
    </citation>
    <scope>NUCLEOTIDE SEQUENCE [LARGE SCALE GENOMIC DNA]</scope>
    <source>
        <strain evidence="8">Hh-F2</strain>
        <tissue evidence="8">Blood</tissue>
    </source>
</reference>
<evidence type="ECO:0000313" key="8">
    <source>
        <dbReference type="EMBL" id="KAK6479030.1"/>
    </source>
</evidence>
<dbReference type="InterPro" id="IPR037151">
    <property type="entry name" value="AlkB-like_sf"/>
</dbReference>
<dbReference type="EMBL" id="JAHFZB010000018">
    <property type="protein sequence ID" value="KAK6479030.1"/>
    <property type="molecule type" value="Genomic_DNA"/>
</dbReference>
<keyword evidence="4" id="KW-0560">Oxidoreductase</keyword>
<comment type="caution">
    <text evidence="8">The sequence shown here is derived from an EMBL/GenBank/DDBJ whole genome shotgun (WGS) entry which is preliminary data.</text>
</comment>
<sequence>MAKMAASMLQQGEDAFRKLFKFYRRKNPPPDFSDVIDFSKPGNHSRKVFNCDLNAVLLSDGDACRAGLHPVCKWKAFGLDGYPGFIFISNPFLPGSQRHWVKQCLKVYPQKPNICNLDMHMSPTDTDNLWEKSRDQIRQKCAAKREPKSLLEKLRWVTNGYHYNWDTKMYSADHCTPFPSDLNALSEGVAAACGFQNFKAEAGILNYYHFDSSLGIHVDESELDHSRPLLSFSFGQSAVFLLGGLRREDPATPMFMHSGDIMVMSGSSRLLYHAVPRIVSSPDKQAVPQCLVQELADDTPEDSVVQNVSEEDWAVCAKYIQTSRINMTVRQVLGLGKAFPTEPDNENTVDIQPGTYHEGSSDSEESKVKRKKQ</sequence>
<feature type="domain" description="Fe2OG dioxygenase" evidence="7">
    <location>
        <begin position="199"/>
        <end position="333"/>
    </location>
</feature>
<dbReference type="PROSITE" id="PS51471">
    <property type="entry name" value="FE2OG_OXY"/>
    <property type="match status" value="1"/>
</dbReference>
<dbReference type="PANTHER" id="PTHR16557:SF2">
    <property type="entry name" value="NUCLEIC ACID DIOXYGENASE ALKBH1"/>
    <property type="match status" value="1"/>
</dbReference>
<comment type="cofactor">
    <cofactor evidence="1">
        <name>Fe(2+)</name>
        <dbReference type="ChEBI" id="CHEBI:29033"/>
    </cofactor>
</comment>
<evidence type="ECO:0000256" key="1">
    <source>
        <dbReference type="ARBA" id="ARBA00001954"/>
    </source>
</evidence>
<evidence type="ECO:0000259" key="7">
    <source>
        <dbReference type="PROSITE" id="PS51471"/>
    </source>
</evidence>
<feature type="region of interest" description="Disordered" evidence="6">
    <location>
        <begin position="337"/>
        <end position="373"/>
    </location>
</feature>
<evidence type="ECO:0000313" key="9">
    <source>
        <dbReference type="Proteomes" id="UP001369086"/>
    </source>
</evidence>
<keyword evidence="3" id="KW-0223">Dioxygenase</keyword>
<dbReference type="Gene3D" id="2.60.120.590">
    <property type="entry name" value="Alpha-ketoglutarate-dependent dioxygenase AlkB-like"/>
    <property type="match status" value="1"/>
</dbReference>